<feature type="transmembrane region" description="Helical" evidence="1">
    <location>
        <begin position="206"/>
        <end position="224"/>
    </location>
</feature>
<organism evidence="3 4">
    <name type="scientific">Spongiibacter pelagi</name>
    <dbReference type="NCBI Taxonomy" id="2760804"/>
    <lineage>
        <taxon>Bacteria</taxon>
        <taxon>Pseudomonadati</taxon>
        <taxon>Pseudomonadota</taxon>
        <taxon>Gammaproteobacteria</taxon>
        <taxon>Cellvibrionales</taxon>
        <taxon>Spongiibacteraceae</taxon>
        <taxon>Spongiibacter</taxon>
    </lineage>
</organism>
<name>A0A927GW98_9GAMM</name>
<dbReference type="Proteomes" id="UP000610558">
    <property type="component" value="Unassembled WGS sequence"/>
</dbReference>
<protein>
    <submittedName>
        <fullName evidence="3">CPBP family intramembrane metalloprotease</fullName>
    </submittedName>
</protein>
<dbReference type="GO" id="GO:0004175">
    <property type="term" value="F:endopeptidase activity"/>
    <property type="evidence" value="ECO:0007669"/>
    <property type="project" value="UniProtKB-ARBA"/>
</dbReference>
<dbReference type="AlphaFoldDB" id="A0A927GW98"/>
<feature type="domain" description="CAAX prenyl protease 2/Lysostaphin resistance protein A-like" evidence="2">
    <location>
        <begin position="176"/>
        <end position="260"/>
    </location>
</feature>
<keyword evidence="3" id="KW-0482">Metalloprotease</keyword>
<keyword evidence="4" id="KW-1185">Reference proteome</keyword>
<evidence type="ECO:0000256" key="1">
    <source>
        <dbReference type="SAM" id="Phobius"/>
    </source>
</evidence>
<dbReference type="EMBL" id="JACXLD010000004">
    <property type="protein sequence ID" value="MBD2859220.1"/>
    <property type="molecule type" value="Genomic_DNA"/>
</dbReference>
<evidence type="ECO:0000313" key="4">
    <source>
        <dbReference type="Proteomes" id="UP000610558"/>
    </source>
</evidence>
<keyword evidence="3" id="KW-0378">Hydrolase</keyword>
<accession>A0A927GW98</accession>
<keyword evidence="1" id="KW-1133">Transmembrane helix</keyword>
<dbReference type="GO" id="GO:0008237">
    <property type="term" value="F:metallopeptidase activity"/>
    <property type="evidence" value="ECO:0007669"/>
    <property type="project" value="UniProtKB-KW"/>
</dbReference>
<dbReference type="GO" id="GO:0080120">
    <property type="term" value="P:CAAX-box protein maturation"/>
    <property type="evidence" value="ECO:0007669"/>
    <property type="project" value="UniProtKB-ARBA"/>
</dbReference>
<evidence type="ECO:0000259" key="2">
    <source>
        <dbReference type="Pfam" id="PF02517"/>
    </source>
</evidence>
<keyword evidence="1" id="KW-0472">Membrane</keyword>
<dbReference type="RefSeq" id="WP_190764789.1">
    <property type="nucleotide sequence ID" value="NZ_JACXLD010000004.1"/>
</dbReference>
<dbReference type="Pfam" id="PF02517">
    <property type="entry name" value="Rce1-like"/>
    <property type="match status" value="1"/>
</dbReference>
<comment type="caution">
    <text evidence="3">The sequence shown here is derived from an EMBL/GenBank/DDBJ whole genome shotgun (WGS) entry which is preliminary data.</text>
</comment>
<feature type="transmembrane region" description="Helical" evidence="1">
    <location>
        <begin position="95"/>
        <end position="114"/>
    </location>
</feature>
<sequence length="282" mass="32716">MLKRALGQLHPRRIFEILDQIDTQEGNYTLDRPAALRRVFAVLACVSVCLLLIHYMKYQSTLLATLSMVSEWQGRPANYWLIQLRQSGFGDLLVYGWWTFWHVVGYVLLPWLLIRNVLKDRMRHYGWGWGETHKHWGGYVLLLSPILLFVVIASFSESFLNHYPFYRLAGRSGFDLISWEVLYLTQFICLEFFFRGFVLQALRPALGANAIWVMCVPYLMIHFPKLWPEAFGAITFGLFLGMLAMLSRSVWGGFFVHAGIAVGMDLASLIQRDVLPKAWWPF</sequence>
<keyword evidence="1" id="KW-0812">Transmembrane</keyword>
<reference evidence="3" key="1">
    <citation type="submission" date="2020-09" db="EMBL/GenBank/DDBJ databases">
        <authorList>
            <person name="Yoon J.-W."/>
        </authorList>
    </citation>
    <scope>NUCLEOTIDE SEQUENCE</scope>
    <source>
        <strain evidence="3">KMU-158</strain>
    </source>
</reference>
<keyword evidence="3" id="KW-0645">Protease</keyword>
<feature type="transmembrane region" description="Helical" evidence="1">
    <location>
        <begin position="176"/>
        <end position="194"/>
    </location>
</feature>
<proteinExistence type="predicted"/>
<feature type="transmembrane region" description="Helical" evidence="1">
    <location>
        <begin position="135"/>
        <end position="156"/>
    </location>
</feature>
<feature type="transmembrane region" description="Helical" evidence="1">
    <location>
        <begin position="230"/>
        <end position="247"/>
    </location>
</feature>
<gene>
    <name evidence="3" type="ORF">IB286_09395</name>
</gene>
<feature type="transmembrane region" description="Helical" evidence="1">
    <location>
        <begin position="39"/>
        <end position="56"/>
    </location>
</feature>
<evidence type="ECO:0000313" key="3">
    <source>
        <dbReference type="EMBL" id="MBD2859220.1"/>
    </source>
</evidence>
<dbReference type="InterPro" id="IPR003675">
    <property type="entry name" value="Rce1/LyrA-like_dom"/>
</dbReference>